<dbReference type="Gene3D" id="1.20.90.10">
    <property type="entry name" value="Phospholipase A2 domain"/>
    <property type="match status" value="1"/>
</dbReference>
<dbReference type="GO" id="GO:0005543">
    <property type="term" value="F:phospholipid binding"/>
    <property type="evidence" value="ECO:0007669"/>
    <property type="project" value="TreeGrafter"/>
</dbReference>
<dbReference type="RefSeq" id="WP_081316268.1">
    <property type="nucleotide sequence ID" value="NZ_CBCPIX010000012.1"/>
</dbReference>
<dbReference type="GO" id="GO:0050482">
    <property type="term" value="P:arachidonate secretion"/>
    <property type="evidence" value="ECO:0007669"/>
    <property type="project" value="InterPro"/>
</dbReference>
<dbReference type="PANTHER" id="PTHR11716:SF51">
    <property type="entry name" value="PHOSPHOLIPASE A2"/>
    <property type="match status" value="1"/>
</dbReference>
<name>A0A2X0RXP2_BROTH</name>
<dbReference type="Pfam" id="PF00068">
    <property type="entry name" value="Phospholip_A2_1"/>
    <property type="match status" value="1"/>
</dbReference>
<reference evidence="4" key="1">
    <citation type="submission" date="2018-04" db="EMBL/GenBank/DDBJ databases">
        <authorList>
            <person name="Illikoud N."/>
        </authorList>
    </citation>
    <scope>NUCLEOTIDE SEQUENCE [LARGE SCALE GENOMIC DNA]</scope>
</reference>
<sequence length="199" mass="22533">MNRLFTKFLLVSLTVFICLSFLPNKILAYASEPEPESINIEQRLDLGDFDQETQLFYKELAKYLIENENGELKFDTSLINEETPEDIIKVGEILNDFTEEDVEQIEQISARGLWGPVIIIGGKKLSHYGNYCGKGNNGKKPIDNLDKACQAHDKCYKGFGKGNKKCNTEFRKKLQPIIKATKATSHKGAYARAAMLLFM</sequence>
<dbReference type="GO" id="GO:0006644">
    <property type="term" value="P:phospholipid metabolic process"/>
    <property type="evidence" value="ECO:0007669"/>
    <property type="project" value="InterPro"/>
</dbReference>
<dbReference type="GO" id="GO:0047498">
    <property type="term" value="F:calcium-dependent phospholipase A2 activity"/>
    <property type="evidence" value="ECO:0007669"/>
    <property type="project" value="TreeGrafter"/>
</dbReference>
<dbReference type="GO" id="GO:0005509">
    <property type="term" value="F:calcium ion binding"/>
    <property type="evidence" value="ECO:0007669"/>
    <property type="project" value="InterPro"/>
</dbReference>
<dbReference type="GO" id="GO:0016042">
    <property type="term" value="P:lipid catabolic process"/>
    <property type="evidence" value="ECO:0007669"/>
    <property type="project" value="InterPro"/>
</dbReference>
<protein>
    <recommendedName>
        <fullName evidence="2">Phospholipase A2-like central domain-containing protein</fullName>
    </recommendedName>
</protein>
<dbReference type="InterPro" id="IPR001211">
    <property type="entry name" value="PLA2"/>
</dbReference>
<evidence type="ECO:0000259" key="2">
    <source>
        <dbReference type="Pfam" id="PF00068"/>
    </source>
</evidence>
<dbReference type="SUPFAM" id="SSF48619">
    <property type="entry name" value="Phospholipase A2, PLA2"/>
    <property type="match status" value="1"/>
</dbReference>
<dbReference type="AlphaFoldDB" id="A0A2X0RXP2"/>
<proteinExistence type="predicted"/>
<dbReference type="InterPro" id="IPR036444">
    <property type="entry name" value="PLipase_A2_dom_sf"/>
</dbReference>
<evidence type="ECO:0000313" key="4">
    <source>
        <dbReference type="Proteomes" id="UP000270190"/>
    </source>
</evidence>
<feature type="domain" description="Phospholipase A2-like central" evidence="2">
    <location>
        <begin position="124"/>
        <end position="184"/>
    </location>
</feature>
<dbReference type="InterPro" id="IPR016090">
    <property type="entry name" value="PLA2-like_dom"/>
</dbReference>
<accession>A0A2X0RXP2</accession>
<dbReference type="PANTHER" id="PTHR11716">
    <property type="entry name" value="PHOSPHOLIPASE A2 FAMILY MEMBER"/>
    <property type="match status" value="1"/>
</dbReference>
<dbReference type="EMBL" id="OUNC01000025">
    <property type="protein sequence ID" value="SPP28955.1"/>
    <property type="molecule type" value="Genomic_DNA"/>
</dbReference>
<gene>
    <name evidence="3" type="ORF">BTBSAS_310003</name>
</gene>
<keyword evidence="1" id="KW-1015">Disulfide bond</keyword>
<organism evidence="3 4">
    <name type="scientific">Brochothrix thermosphacta</name>
    <name type="common">Microbacterium thermosphactum</name>
    <dbReference type="NCBI Taxonomy" id="2756"/>
    <lineage>
        <taxon>Bacteria</taxon>
        <taxon>Bacillati</taxon>
        <taxon>Bacillota</taxon>
        <taxon>Bacilli</taxon>
        <taxon>Bacillales</taxon>
        <taxon>Listeriaceae</taxon>
        <taxon>Brochothrix</taxon>
    </lineage>
</organism>
<evidence type="ECO:0000313" key="3">
    <source>
        <dbReference type="EMBL" id="SPP28955.1"/>
    </source>
</evidence>
<evidence type="ECO:0000256" key="1">
    <source>
        <dbReference type="ARBA" id="ARBA00023157"/>
    </source>
</evidence>
<dbReference type="Proteomes" id="UP000270190">
    <property type="component" value="Unassembled WGS sequence"/>
</dbReference>